<feature type="transmembrane region" description="Helical" evidence="6">
    <location>
        <begin position="80"/>
        <end position="100"/>
    </location>
</feature>
<dbReference type="STRING" id="329884.A0A4U0WD32"/>
<dbReference type="InterPro" id="IPR020846">
    <property type="entry name" value="MFS_dom"/>
</dbReference>
<comment type="caution">
    <text evidence="9">The sequence shown here is derived from an EMBL/GenBank/DDBJ whole genome shotgun (WGS) entry which is preliminary data.</text>
</comment>
<feature type="chain" id="PRO_5020622262" description="Major facilitator superfamily (MFS) profile domain-containing protein" evidence="7">
    <location>
        <begin position="29"/>
        <end position="595"/>
    </location>
</feature>
<sequence>MDQTQLLSGRSLLLAVIALNLANAVAFADITSISSVSAAAAKDLNAQATINWATTSALVAATIGQCLFGYLSDVFGRRPMLYTALVLYMLGSLGCGLSHFVGSAAFFYVCRAATGCAVGSISNLVNIAQNDFLTSAQRGRYQGVQGVSVAVGSLLGLLSGAAFGLRDPTSWTGWPMQYLVQVMLAGIALALIRTCVAPPAARSSKGKTNFRTIDWAGILFGTGAIVAALIGATEGNRLGWSSSKTTGLFVCSATCSILFFCFGFWEPLKHHGTRPIIPFRLFRNRTITVILIQCLCSGMAYYTFIVHMPRYLETIRGQPKLQAALSMIPYIATHAIWSSASPWLMERLPGTAVRRYKFVALFGFTLWAVATLVLSNLSQAAPIPCLVAFEIMVGLGTGSVFQNSVNAIRSQVTAEDQAAATSARNVIRYLGGAVATAIGTMISKLQRARVLPDHLHGFVDQTFAPVNTTRLSAEELAFVDRANLEGTNGVLLLGGVAVTIGAVSCVFLWESASGKPDEVETPSERVDSVQDIEMGMQDPSRLSTESTGASKPTSPHCLGRAALARSGLAETTSSNDEANASCGSTSCHDVAEKSG</sequence>
<dbReference type="PANTHER" id="PTHR23501">
    <property type="entry name" value="MAJOR FACILITATOR SUPERFAMILY"/>
    <property type="match status" value="1"/>
</dbReference>
<evidence type="ECO:0000313" key="10">
    <source>
        <dbReference type="Proteomes" id="UP000309340"/>
    </source>
</evidence>
<evidence type="ECO:0000256" key="1">
    <source>
        <dbReference type="ARBA" id="ARBA00004141"/>
    </source>
</evidence>
<organism evidence="9 10">
    <name type="scientific">Friedmanniomyces simplex</name>
    <dbReference type="NCBI Taxonomy" id="329884"/>
    <lineage>
        <taxon>Eukaryota</taxon>
        <taxon>Fungi</taxon>
        <taxon>Dikarya</taxon>
        <taxon>Ascomycota</taxon>
        <taxon>Pezizomycotina</taxon>
        <taxon>Dothideomycetes</taxon>
        <taxon>Dothideomycetidae</taxon>
        <taxon>Mycosphaerellales</taxon>
        <taxon>Teratosphaeriaceae</taxon>
        <taxon>Friedmanniomyces</taxon>
    </lineage>
</organism>
<dbReference type="PROSITE" id="PS50850">
    <property type="entry name" value="MFS"/>
    <property type="match status" value="1"/>
</dbReference>
<feature type="transmembrane region" description="Helical" evidence="6">
    <location>
        <begin position="356"/>
        <end position="375"/>
    </location>
</feature>
<dbReference type="GO" id="GO:0022857">
    <property type="term" value="F:transmembrane transporter activity"/>
    <property type="evidence" value="ECO:0007669"/>
    <property type="project" value="InterPro"/>
</dbReference>
<feature type="transmembrane region" description="Helical" evidence="6">
    <location>
        <begin position="286"/>
        <end position="304"/>
    </location>
</feature>
<feature type="compositionally biased region" description="Polar residues" evidence="5">
    <location>
        <begin position="540"/>
        <end position="553"/>
    </location>
</feature>
<feature type="compositionally biased region" description="Basic and acidic residues" evidence="5">
    <location>
        <begin position="515"/>
        <end position="528"/>
    </location>
</feature>
<feature type="transmembrane region" description="Helical" evidence="6">
    <location>
        <begin position="490"/>
        <end position="509"/>
    </location>
</feature>
<dbReference type="SUPFAM" id="SSF103473">
    <property type="entry name" value="MFS general substrate transporter"/>
    <property type="match status" value="2"/>
</dbReference>
<feature type="transmembrane region" description="Helical" evidence="6">
    <location>
        <begin position="106"/>
        <end position="125"/>
    </location>
</feature>
<feature type="signal peptide" evidence="7">
    <location>
        <begin position="1"/>
        <end position="28"/>
    </location>
</feature>
<dbReference type="Proteomes" id="UP000309340">
    <property type="component" value="Unassembled WGS sequence"/>
</dbReference>
<dbReference type="AlphaFoldDB" id="A0A4U0WD32"/>
<dbReference type="PANTHER" id="PTHR23501:SF189">
    <property type="entry name" value="DRUG TRANSPORTER, PUTATIVE (AFU_ORTHOLOGUE AFUA_4G03920)-RELATED"/>
    <property type="match status" value="1"/>
</dbReference>
<dbReference type="EMBL" id="NAJQ01001379">
    <property type="protein sequence ID" value="TKA59876.1"/>
    <property type="molecule type" value="Genomic_DNA"/>
</dbReference>
<evidence type="ECO:0000256" key="4">
    <source>
        <dbReference type="ARBA" id="ARBA00023136"/>
    </source>
</evidence>
<protein>
    <recommendedName>
        <fullName evidence="8">Major facilitator superfamily (MFS) profile domain-containing protein</fullName>
    </recommendedName>
</protein>
<feature type="compositionally biased region" description="Low complexity" evidence="5">
    <location>
        <begin position="558"/>
        <end position="569"/>
    </location>
</feature>
<feature type="transmembrane region" description="Helical" evidence="6">
    <location>
        <begin position="324"/>
        <end position="344"/>
    </location>
</feature>
<keyword evidence="7" id="KW-0732">Signal</keyword>
<feature type="transmembrane region" description="Helical" evidence="6">
    <location>
        <begin position="381"/>
        <end position="401"/>
    </location>
</feature>
<dbReference type="OrthoDB" id="10021397at2759"/>
<feature type="transmembrane region" description="Helical" evidence="6">
    <location>
        <begin position="245"/>
        <end position="265"/>
    </location>
</feature>
<feature type="region of interest" description="Disordered" evidence="5">
    <location>
        <begin position="515"/>
        <end position="595"/>
    </location>
</feature>
<dbReference type="InterPro" id="IPR011701">
    <property type="entry name" value="MFS"/>
</dbReference>
<evidence type="ECO:0000256" key="5">
    <source>
        <dbReference type="SAM" id="MobiDB-lite"/>
    </source>
</evidence>
<accession>A0A4U0WD32</accession>
<evidence type="ECO:0000259" key="8">
    <source>
        <dbReference type="PROSITE" id="PS50850"/>
    </source>
</evidence>
<keyword evidence="4 6" id="KW-0472">Membrane</keyword>
<name>A0A4U0WD32_9PEZI</name>
<evidence type="ECO:0000256" key="2">
    <source>
        <dbReference type="ARBA" id="ARBA00022692"/>
    </source>
</evidence>
<keyword evidence="3 6" id="KW-1133">Transmembrane helix</keyword>
<feature type="transmembrane region" description="Helical" evidence="6">
    <location>
        <begin position="213"/>
        <end position="233"/>
    </location>
</feature>
<evidence type="ECO:0000256" key="7">
    <source>
        <dbReference type="SAM" id="SignalP"/>
    </source>
</evidence>
<evidence type="ECO:0000256" key="6">
    <source>
        <dbReference type="SAM" id="Phobius"/>
    </source>
</evidence>
<evidence type="ECO:0000256" key="3">
    <source>
        <dbReference type="ARBA" id="ARBA00022989"/>
    </source>
</evidence>
<gene>
    <name evidence="9" type="ORF">B0A55_12611</name>
</gene>
<feature type="transmembrane region" description="Helical" evidence="6">
    <location>
        <begin position="146"/>
        <end position="166"/>
    </location>
</feature>
<dbReference type="Gene3D" id="1.20.1250.20">
    <property type="entry name" value="MFS general substrate transporter like domains"/>
    <property type="match status" value="2"/>
</dbReference>
<dbReference type="InterPro" id="IPR036259">
    <property type="entry name" value="MFS_trans_sf"/>
</dbReference>
<keyword evidence="10" id="KW-1185">Reference proteome</keyword>
<feature type="domain" description="Major facilitator superfamily (MFS) profile" evidence="8">
    <location>
        <begin position="15"/>
        <end position="513"/>
    </location>
</feature>
<feature type="transmembrane region" description="Helical" evidence="6">
    <location>
        <begin position="178"/>
        <end position="201"/>
    </location>
</feature>
<proteinExistence type="predicted"/>
<keyword evidence="2 6" id="KW-0812">Transmembrane</keyword>
<comment type="subcellular location">
    <subcellularLocation>
        <location evidence="1">Membrane</location>
        <topology evidence="1">Multi-pass membrane protein</topology>
    </subcellularLocation>
</comment>
<reference evidence="9 10" key="1">
    <citation type="submission" date="2017-03" db="EMBL/GenBank/DDBJ databases">
        <title>Genomes of endolithic fungi from Antarctica.</title>
        <authorList>
            <person name="Coleine C."/>
            <person name="Masonjones S."/>
            <person name="Stajich J.E."/>
        </authorList>
    </citation>
    <scope>NUCLEOTIDE SEQUENCE [LARGE SCALE GENOMIC DNA]</scope>
    <source>
        <strain evidence="9 10">CCFEE 5184</strain>
    </source>
</reference>
<dbReference type="Pfam" id="PF07690">
    <property type="entry name" value="MFS_1"/>
    <property type="match status" value="1"/>
</dbReference>
<evidence type="ECO:0000313" key="9">
    <source>
        <dbReference type="EMBL" id="TKA59876.1"/>
    </source>
</evidence>
<feature type="compositionally biased region" description="Polar residues" evidence="5">
    <location>
        <begin position="570"/>
        <end position="587"/>
    </location>
</feature>
<dbReference type="GO" id="GO:0005886">
    <property type="term" value="C:plasma membrane"/>
    <property type="evidence" value="ECO:0007669"/>
    <property type="project" value="TreeGrafter"/>
</dbReference>
<feature type="transmembrane region" description="Helical" evidence="6">
    <location>
        <begin position="50"/>
        <end position="71"/>
    </location>
</feature>